<proteinExistence type="predicted"/>
<evidence type="ECO:0000313" key="1">
    <source>
        <dbReference type="EMBL" id="MBO1318456.1"/>
    </source>
</evidence>
<dbReference type="RefSeq" id="WP_207858238.1">
    <property type="nucleotide sequence ID" value="NZ_JAFREP010000006.1"/>
</dbReference>
<dbReference type="AlphaFoldDB" id="A0A8J7U4M5"/>
<keyword evidence="2" id="KW-1185">Reference proteome</keyword>
<name>A0A8J7U4M5_9BACT</name>
<gene>
    <name evidence="1" type="ORF">J3U88_08310</name>
</gene>
<accession>A0A8J7U4M5</accession>
<protein>
    <submittedName>
        <fullName evidence="1">Uncharacterized protein</fullName>
    </submittedName>
</protein>
<comment type="caution">
    <text evidence="1">The sequence shown here is derived from an EMBL/GenBank/DDBJ whole genome shotgun (WGS) entry which is preliminary data.</text>
</comment>
<sequence>MNTDANTPLLIENLYLDGAGLPVPPATVLAYERKLTRFMEAAPYTGRTVFSVLTSLFEETARQVFGPSLSAFYTQGTLTAFQKWVLRFWQVYPEARCICTPLEYMPMFYNLPRRFRHMVDLPDLFFREEDLMAAFFEKGTALNRGLSETQQKSRPICLLISSEPRCGGKRLDMNKISDLVAKRNRELGFQQYHLWTDASQDFRTLRKTDVLWYSKRHAGTGGGMILVNNQTYDLDNNELREAVRVRSGYDIRYIIRLIASLLSMKSRMLYGLTQRINQVGEHEGSTGPVSLRGEINAAVAAFNRNPRLQQNFRLIVNEEKPPFENGEMHAILRLELSEQGRDRIDLFTLEQALQADRVTIGHFSLDHCNGSGGIGYDDVVAAYAAEPFNLPHFVDVVERFQHEYQDYLVRTLIPVDGRENREWVRDHFYRAVLQHEYYRIFISVAHPPGTLRRFIQHLEHAVDQQLGTQDIRVSA</sequence>
<organism evidence="1 2">
    <name type="scientific">Acanthopleuribacter pedis</name>
    <dbReference type="NCBI Taxonomy" id="442870"/>
    <lineage>
        <taxon>Bacteria</taxon>
        <taxon>Pseudomonadati</taxon>
        <taxon>Acidobacteriota</taxon>
        <taxon>Holophagae</taxon>
        <taxon>Acanthopleuribacterales</taxon>
        <taxon>Acanthopleuribacteraceae</taxon>
        <taxon>Acanthopleuribacter</taxon>
    </lineage>
</organism>
<dbReference type="Proteomes" id="UP000664417">
    <property type="component" value="Unassembled WGS sequence"/>
</dbReference>
<reference evidence="1" key="1">
    <citation type="submission" date="2021-03" db="EMBL/GenBank/DDBJ databases">
        <authorList>
            <person name="Wang G."/>
        </authorList>
    </citation>
    <scope>NUCLEOTIDE SEQUENCE</scope>
    <source>
        <strain evidence="1">KCTC 12899</strain>
    </source>
</reference>
<dbReference type="EMBL" id="JAFREP010000006">
    <property type="protein sequence ID" value="MBO1318456.1"/>
    <property type="molecule type" value="Genomic_DNA"/>
</dbReference>
<evidence type="ECO:0000313" key="2">
    <source>
        <dbReference type="Proteomes" id="UP000664417"/>
    </source>
</evidence>